<gene>
    <name evidence="1" type="ORF">NQ317_004482</name>
</gene>
<organism evidence="1 2">
    <name type="scientific">Molorchus minor</name>
    <dbReference type="NCBI Taxonomy" id="1323400"/>
    <lineage>
        <taxon>Eukaryota</taxon>
        <taxon>Metazoa</taxon>
        <taxon>Ecdysozoa</taxon>
        <taxon>Arthropoda</taxon>
        <taxon>Hexapoda</taxon>
        <taxon>Insecta</taxon>
        <taxon>Pterygota</taxon>
        <taxon>Neoptera</taxon>
        <taxon>Endopterygota</taxon>
        <taxon>Coleoptera</taxon>
        <taxon>Polyphaga</taxon>
        <taxon>Cucujiformia</taxon>
        <taxon>Chrysomeloidea</taxon>
        <taxon>Cerambycidae</taxon>
        <taxon>Lamiinae</taxon>
        <taxon>Monochamini</taxon>
        <taxon>Molorchus</taxon>
    </lineage>
</organism>
<dbReference type="EMBL" id="JAPWTJ010002402">
    <property type="protein sequence ID" value="KAJ8966264.1"/>
    <property type="molecule type" value="Genomic_DNA"/>
</dbReference>
<keyword evidence="2" id="KW-1185">Reference proteome</keyword>
<protein>
    <submittedName>
        <fullName evidence="1">Uncharacterized protein</fullName>
    </submittedName>
</protein>
<name>A0ABQ9IVB2_9CUCU</name>
<comment type="caution">
    <text evidence="1">The sequence shown here is derived from an EMBL/GenBank/DDBJ whole genome shotgun (WGS) entry which is preliminary data.</text>
</comment>
<proteinExistence type="predicted"/>
<dbReference type="InterPro" id="IPR036322">
    <property type="entry name" value="WD40_repeat_dom_sf"/>
</dbReference>
<dbReference type="SUPFAM" id="SSF50978">
    <property type="entry name" value="WD40 repeat-like"/>
    <property type="match status" value="1"/>
</dbReference>
<evidence type="ECO:0000313" key="1">
    <source>
        <dbReference type="EMBL" id="KAJ8966264.1"/>
    </source>
</evidence>
<sequence length="166" mass="18718">MKNFTPYGVAYIPVTNNVLACFQDGVIQIWETSTFESIKQFLPSFWNNFSVRSIAISRYQTAHPIPRKPRKLGTLPILGPAIQPHFTTTGESNAVAYLIPLESDFSEENLKTQIGFELTLPTSQHRKIDRSTDVATVIFVLRLLNIVTLDIIKAFSSYASHKKKTT</sequence>
<dbReference type="Proteomes" id="UP001162164">
    <property type="component" value="Unassembled WGS sequence"/>
</dbReference>
<accession>A0ABQ9IVB2</accession>
<reference evidence="1" key="1">
    <citation type="journal article" date="2023" name="Insect Mol. Biol.">
        <title>Genome sequencing provides insights into the evolution of gene families encoding plant cell wall-degrading enzymes in longhorned beetles.</title>
        <authorList>
            <person name="Shin N.R."/>
            <person name="Okamura Y."/>
            <person name="Kirsch R."/>
            <person name="Pauchet Y."/>
        </authorList>
    </citation>
    <scope>NUCLEOTIDE SEQUENCE</scope>
    <source>
        <strain evidence="1">MMC_N1</strain>
    </source>
</reference>
<evidence type="ECO:0000313" key="2">
    <source>
        <dbReference type="Proteomes" id="UP001162164"/>
    </source>
</evidence>